<organism evidence="6 7">
    <name type="scientific">Fundicoccus ignavus</name>
    <dbReference type="NCBI Taxonomy" id="2664442"/>
    <lineage>
        <taxon>Bacteria</taxon>
        <taxon>Bacillati</taxon>
        <taxon>Bacillota</taxon>
        <taxon>Bacilli</taxon>
        <taxon>Lactobacillales</taxon>
        <taxon>Aerococcaceae</taxon>
        <taxon>Fundicoccus</taxon>
    </lineage>
</organism>
<dbReference type="RefSeq" id="WP_153864062.1">
    <property type="nucleotide sequence ID" value="NZ_WJQS01000013.1"/>
</dbReference>
<evidence type="ECO:0000259" key="5">
    <source>
        <dbReference type="PROSITE" id="PS50931"/>
    </source>
</evidence>
<reference evidence="6 7" key="1">
    <citation type="submission" date="2019-11" db="EMBL/GenBank/DDBJ databases">
        <title>Characterisation of Fundicoccus ignavus gen. nov. sp. nov., a novel genus of the family Aerococcaceae isolated from bulk tank milk.</title>
        <authorList>
            <person name="Siebert A."/>
            <person name="Huptas C."/>
            <person name="Wenning M."/>
            <person name="Scherer S."/>
            <person name="Doll E.V."/>
        </authorList>
    </citation>
    <scope>NUCLEOTIDE SEQUENCE [LARGE SCALE GENOMIC DNA]</scope>
    <source>
        <strain evidence="6 7">WS4759</strain>
    </source>
</reference>
<dbReference type="SUPFAM" id="SSF46785">
    <property type="entry name" value="Winged helix' DNA-binding domain"/>
    <property type="match status" value="1"/>
</dbReference>
<protein>
    <submittedName>
        <fullName evidence="6">LysR family transcriptional regulator</fullName>
    </submittedName>
</protein>
<dbReference type="Pfam" id="PF00126">
    <property type="entry name" value="HTH_1"/>
    <property type="match status" value="1"/>
</dbReference>
<evidence type="ECO:0000256" key="4">
    <source>
        <dbReference type="ARBA" id="ARBA00023163"/>
    </source>
</evidence>
<dbReference type="CDD" id="cd05466">
    <property type="entry name" value="PBP2_LTTR_substrate"/>
    <property type="match status" value="1"/>
</dbReference>
<evidence type="ECO:0000313" key="7">
    <source>
        <dbReference type="Proteomes" id="UP000430975"/>
    </source>
</evidence>
<dbReference type="GO" id="GO:0005829">
    <property type="term" value="C:cytosol"/>
    <property type="evidence" value="ECO:0007669"/>
    <property type="project" value="TreeGrafter"/>
</dbReference>
<dbReference type="Gene3D" id="1.10.10.10">
    <property type="entry name" value="Winged helix-like DNA-binding domain superfamily/Winged helix DNA-binding domain"/>
    <property type="match status" value="1"/>
</dbReference>
<evidence type="ECO:0000313" key="6">
    <source>
        <dbReference type="EMBL" id="MRI86386.1"/>
    </source>
</evidence>
<gene>
    <name evidence="6" type="ORF">GIY09_11075</name>
</gene>
<dbReference type="PRINTS" id="PR00039">
    <property type="entry name" value="HTHLYSR"/>
</dbReference>
<comment type="caution">
    <text evidence="6">The sequence shown here is derived from an EMBL/GenBank/DDBJ whole genome shotgun (WGS) entry which is preliminary data.</text>
</comment>
<keyword evidence="7" id="KW-1185">Reference proteome</keyword>
<dbReference type="PROSITE" id="PS50931">
    <property type="entry name" value="HTH_LYSR"/>
    <property type="match status" value="1"/>
</dbReference>
<sequence>MSSLYSIHALPFLEALLKHQSFTKAAKDLYISQPYLTQFIKKLEEELGAEIINRQSPQLQLTETGKLYYDYLVAAEKDKQQLFQTITEARMTDAVKLKIGILSSLATYLLPLTLPKFLERYPSVSINITEDIPRNNEMKALSGEIDFYIGQNPETVSPSLNVEAVGSHLYYAIIPTQSRFYQEGQTYLPANTIAMNELLAEPLVLTKSGSAIRRQIDRLCQRYGVTAQVILESENIYTVSQLSQHNAGVTFIPESIIGYTDQHLSFNLYPINADLISVDFFIAYQSNRQLSQFDQAFIGTFRDKIRQI</sequence>
<name>A0A6I2GGZ9_9LACT</name>
<dbReference type="InterPro" id="IPR036388">
    <property type="entry name" value="WH-like_DNA-bd_sf"/>
</dbReference>
<keyword evidence="4" id="KW-0804">Transcription</keyword>
<dbReference type="Pfam" id="PF03466">
    <property type="entry name" value="LysR_substrate"/>
    <property type="match status" value="1"/>
</dbReference>
<dbReference type="InterPro" id="IPR036390">
    <property type="entry name" value="WH_DNA-bd_sf"/>
</dbReference>
<dbReference type="PANTHER" id="PTHR30419">
    <property type="entry name" value="HTH-TYPE TRANSCRIPTIONAL REGULATOR YBHD"/>
    <property type="match status" value="1"/>
</dbReference>
<evidence type="ECO:0000256" key="1">
    <source>
        <dbReference type="ARBA" id="ARBA00009437"/>
    </source>
</evidence>
<dbReference type="InterPro" id="IPR005119">
    <property type="entry name" value="LysR_subst-bd"/>
</dbReference>
<keyword evidence="3" id="KW-0238">DNA-binding</keyword>
<dbReference type="AlphaFoldDB" id="A0A6I2GGZ9"/>
<dbReference type="EMBL" id="WJQS01000013">
    <property type="protein sequence ID" value="MRI86386.1"/>
    <property type="molecule type" value="Genomic_DNA"/>
</dbReference>
<dbReference type="Gene3D" id="3.40.190.290">
    <property type="match status" value="1"/>
</dbReference>
<dbReference type="InterPro" id="IPR000847">
    <property type="entry name" value="LysR_HTH_N"/>
</dbReference>
<dbReference type="PANTHER" id="PTHR30419:SF8">
    <property type="entry name" value="NITROGEN ASSIMILATION TRANSCRIPTIONAL ACTIVATOR-RELATED"/>
    <property type="match status" value="1"/>
</dbReference>
<comment type="similarity">
    <text evidence="1">Belongs to the LysR transcriptional regulatory family.</text>
</comment>
<evidence type="ECO:0000256" key="2">
    <source>
        <dbReference type="ARBA" id="ARBA00023015"/>
    </source>
</evidence>
<dbReference type="SUPFAM" id="SSF53850">
    <property type="entry name" value="Periplasmic binding protein-like II"/>
    <property type="match status" value="1"/>
</dbReference>
<evidence type="ECO:0000256" key="3">
    <source>
        <dbReference type="ARBA" id="ARBA00023125"/>
    </source>
</evidence>
<keyword evidence="2" id="KW-0805">Transcription regulation</keyword>
<dbReference type="GO" id="GO:0003677">
    <property type="term" value="F:DNA binding"/>
    <property type="evidence" value="ECO:0007669"/>
    <property type="project" value="UniProtKB-KW"/>
</dbReference>
<accession>A0A6I2GGZ9</accession>
<dbReference type="GO" id="GO:0003700">
    <property type="term" value="F:DNA-binding transcription factor activity"/>
    <property type="evidence" value="ECO:0007669"/>
    <property type="project" value="InterPro"/>
</dbReference>
<dbReference type="Proteomes" id="UP000430975">
    <property type="component" value="Unassembled WGS sequence"/>
</dbReference>
<dbReference type="InterPro" id="IPR050950">
    <property type="entry name" value="HTH-type_LysR_regulators"/>
</dbReference>
<feature type="domain" description="HTH lysR-type" evidence="5">
    <location>
        <begin position="13"/>
        <end position="62"/>
    </location>
</feature>
<proteinExistence type="inferred from homology"/>